<evidence type="ECO:0000313" key="2">
    <source>
        <dbReference type="EMBL" id="OMO66496.1"/>
    </source>
</evidence>
<name>A0A1R3H8C0_COCAP</name>
<dbReference type="AlphaFoldDB" id="A0A1R3H8C0"/>
<comment type="caution">
    <text evidence="2">The sequence shown here is derived from an EMBL/GenBank/DDBJ whole genome shotgun (WGS) entry which is preliminary data.</text>
</comment>
<evidence type="ECO:0000256" key="1">
    <source>
        <dbReference type="SAM" id="MobiDB-lite"/>
    </source>
</evidence>
<feature type="compositionally biased region" description="Acidic residues" evidence="1">
    <location>
        <begin position="8"/>
        <end position="21"/>
    </location>
</feature>
<dbReference type="Proteomes" id="UP000188268">
    <property type="component" value="Unassembled WGS sequence"/>
</dbReference>
<dbReference type="EMBL" id="AWWV01012525">
    <property type="protein sequence ID" value="OMO66496.1"/>
    <property type="molecule type" value="Genomic_DNA"/>
</dbReference>
<dbReference type="Gramene" id="OMO66496">
    <property type="protein sequence ID" value="OMO66496"/>
    <property type="gene ID" value="CCACVL1_21115"/>
</dbReference>
<evidence type="ECO:0000313" key="3">
    <source>
        <dbReference type="Proteomes" id="UP000188268"/>
    </source>
</evidence>
<proteinExistence type="predicted"/>
<feature type="region of interest" description="Disordered" evidence="1">
    <location>
        <begin position="1"/>
        <end position="21"/>
    </location>
</feature>
<keyword evidence="3" id="KW-1185">Reference proteome</keyword>
<organism evidence="2 3">
    <name type="scientific">Corchorus capsularis</name>
    <name type="common">Jute</name>
    <dbReference type="NCBI Taxonomy" id="210143"/>
    <lineage>
        <taxon>Eukaryota</taxon>
        <taxon>Viridiplantae</taxon>
        <taxon>Streptophyta</taxon>
        <taxon>Embryophyta</taxon>
        <taxon>Tracheophyta</taxon>
        <taxon>Spermatophyta</taxon>
        <taxon>Magnoliopsida</taxon>
        <taxon>eudicotyledons</taxon>
        <taxon>Gunneridae</taxon>
        <taxon>Pentapetalae</taxon>
        <taxon>rosids</taxon>
        <taxon>malvids</taxon>
        <taxon>Malvales</taxon>
        <taxon>Malvaceae</taxon>
        <taxon>Grewioideae</taxon>
        <taxon>Apeibeae</taxon>
        <taxon>Corchorus</taxon>
    </lineage>
</organism>
<protein>
    <submittedName>
        <fullName evidence="2">Uncharacterized protein</fullName>
    </submittedName>
</protein>
<accession>A0A1R3H8C0</accession>
<gene>
    <name evidence="2" type="ORF">CCACVL1_21115</name>
</gene>
<reference evidence="2 3" key="1">
    <citation type="submission" date="2013-09" db="EMBL/GenBank/DDBJ databases">
        <title>Corchorus capsularis genome sequencing.</title>
        <authorList>
            <person name="Alam M."/>
            <person name="Haque M.S."/>
            <person name="Islam M.S."/>
            <person name="Emdad E.M."/>
            <person name="Islam M.M."/>
            <person name="Ahmed B."/>
            <person name="Halim A."/>
            <person name="Hossen Q.M.M."/>
            <person name="Hossain M.Z."/>
            <person name="Ahmed R."/>
            <person name="Khan M.M."/>
            <person name="Islam R."/>
            <person name="Rashid M.M."/>
            <person name="Khan S.A."/>
            <person name="Rahman M.S."/>
            <person name="Alam M."/>
        </authorList>
    </citation>
    <scope>NUCLEOTIDE SEQUENCE [LARGE SCALE GENOMIC DNA]</scope>
    <source>
        <strain evidence="3">cv. CVL-1</strain>
        <tissue evidence="2">Whole seedling</tissue>
    </source>
</reference>
<sequence length="21" mass="2523">MEVVNLEEVADLEEDPDYREK</sequence>